<proteinExistence type="predicted"/>
<reference evidence="3 4" key="1">
    <citation type="submission" date="2024-04" db="EMBL/GenBank/DDBJ databases">
        <title>Tritrichomonas musculus Genome.</title>
        <authorList>
            <person name="Alves-Ferreira E."/>
            <person name="Grigg M."/>
            <person name="Lorenzi H."/>
            <person name="Galac M."/>
        </authorList>
    </citation>
    <scope>NUCLEOTIDE SEQUENCE [LARGE SCALE GENOMIC DNA]</scope>
    <source>
        <strain evidence="3 4">EAF2021</strain>
    </source>
</reference>
<evidence type="ECO:0000313" key="3">
    <source>
        <dbReference type="EMBL" id="KAK8842121.1"/>
    </source>
</evidence>
<organism evidence="3 4">
    <name type="scientific">Tritrichomonas musculus</name>
    <dbReference type="NCBI Taxonomy" id="1915356"/>
    <lineage>
        <taxon>Eukaryota</taxon>
        <taxon>Metamonada</taxon>
        <taxon>Parabasalia</taxon>
        <taxon>Tritrichomonadida</taxon>
        <taxon>Tritrichomonadidae</taxon>
        <taxon>Tritrichomonas</taxon>
    </lineage>
</organism>
<dbReference type="Pfam" id="PF07707">
    <property type="entry name" value="BACK"/>
    <property type="match status" value="1"/>
</dbReference>
<feature type="domain" description="F5/8 type C" evidence="1">
    <location>
        <begin position="312"/>
        <end position="426"/>
    </location>
</feature>
<dbReference type="SUPFAM" id="SSF49785">
    <property type="entry name" value="Galactose-binding domain-like"/>
    <property type="match status" value="1"/>
</dbReference>
<dbReference type="InterPro" id="IPR011705">
    <property type="entry name" value="BACK"/>
</dbReference>
<comment type="caution">
    <text evidence="3">The sequence shown here is derived from an EMBL/GenBank/DDBJ whole genome shotgun (WGS) entry which is preliminary data.</text>
</comment>
<dbReference type="InterPro" id="IPR008979">
    <property type="entry name" value="Galactose-bd-like_sf"/>
</dbReference>
<feature type="domain" description="BACK" evidence="2">
    <location>
        <begin position="156"/>
        <end position="236"/>
    </location>
</feature>
<dbReference type="Proteomes" id="UP001470230">
    <property type="component" value="Unassembled WGS sequence"/>
</dbReference>
<evidence type="ECO:0000313" key="4">
    <source>
        <dbReference type="Proteomes" id="UP001470230"/>
    </source>
</evidence>
<dbReference type="Pfam" id="PF00754">
    <property type="entry name" value="F5_F8_type_C"/>
    <property type="match status" value="1"/>
</dbReference>
<dbReference type="EMBL" id="JAPFFF010000039">
    <property type="protein sequence ID" value="KAK8842121.1"/>
    <property type="molecule type" value="Genomic_DNA"/>
</dbReference>
<evidence type="ECO:0000259" key="2">
    <source>
        <dbReference type="Pfam" id="PF07707"/>
    </source>
</evidence>
<evidence type="ECO:0008006" key="5">
    <source>
        <dbReference type="Google" id="ProtNLM"/>
    </source>
</evidence>
<dbReference type="Gene3D" id="2.60.120.260">
    <property type="entry name" value="Galactose-binding domain-like"/>
    <property type="match status" value="1"/>
</dbReference>
<dbReference type="Gene3D" id="1.25.40.420">
    <property type="match status" value="1"/>
</dbReference>
<name>A0ABR2H8D8_9EUKA</name>
<dbReference type="InterPro" id="IPR000421">
    <property type="entry name" value="FA58C"/>
</dbReference>
<sequence length="454" mass="53290">MNYTLSTEGLIKIPFDKFENNFTFIVNGNEIKTNRFIADILSPIIRNSHYSDNSIETFSIYINILETKDSQEGESNLIIKYFEEFLKLINFQAISVNSTQQKYFSAFFYELGNIDEYFRLQPNFLNEINTSNSISRLIEIIKLMKKHSTFFSGRGQIYDELVNFISANFESVDKEELKKLDNSELDRIINNEKLKIQSEDSLFKFVLSLYEKDQTKSFLFDYVIFPNLSQESLQHFTESFRYDDIDESIWRSICSVISPIKIESDEKENRYLQPKFIIKNFDYQNGVKFNGILKHLTDESKGNILENETVVIKTTSVDNSYPLRNLVDFQKKNYFRSGKESQTIYFDFKDKQIQVKKYAIQTGTDSEGYSHLKSWAIEVSNDKEEWTQIDLRENDSSLNGNSNSEVFSVQNPNSQFYRFVRLRQIGYPWTGKPDDIEIAFIELYGSLKVKINHT</sequence>
<keyword evidence="4" id="KW-1185">Reference proteome</keyword>
<accession>A0ABR2H8D8</accession>
<evidence type="ECO:0000259" key="1">
    <source>
        <dbReference type="Pfam" id="PF00754"/>
    </source>
</evidence>
<gene>
    <name evidence="3" type="ORF">M9Y10_026348</name>
</gene>
<protein>
    <recommendedName>
        <fullName evidence="5">F5/8 type C domain-containing protein</fullName>
    </recommendedName>
</protein>